<evidence type="ECO:0000313" key="3">
    <source>
        <dbReference type="Proteomes" id="UP000810207"/>
    </source>
</evidence>
<dbReference type="PANTHER" id="PTHR39639">
    <property type="entry name" value="CHROMOSOME 16, WHOLE GENOME SHOTGUN SEQUENCE"/>
    <property type="match status" value="1"/>
</dbReference>
<organism evidence="2 3">
    <name type="scientific">Paenibacillus xylanexedens</name>
    <dbReference type="NCBI Taxonomy" id="528191"/>
    <lineage>
        <taxon>Bacteria</taxon>
        <taxon>Bacillati</taxon>
        <taxon>Bacillota</taxon>
        <taxon>Bacilli</taxon>
        <taxon>Bacillales</taxon>
        <taxon>Paenibacillaceae</taxon>
        <taxon>Paenibacillus</taxon>
    </lineage>
</organism>
<dbReference type="EMBL" id="JAGIKV010000005">
    <property type="protein sequence ID" value="MBP2245188.1"/>
    <property type="molecule type" value="Genomic_DNA"/>
</dbReference>
<protein>
    <submittedName>
        <fullName evidence="2">Uncharacterized protein with ParB-like and HNH nuclease domain</fullName>
    </submittedName>
</protein>
<evidence type="ECO:0000259" key="1">
    <source>
        <dbReference type="Pfam" id="PF03235"/>
    </source>
</evidence>
<dbReference type="RefSeq" id="WP_211081952.1">
    <property type="nucleotide sequence ID" value="NZ_JAGIKV010000005.1"/>
</dbReference>
<sequence>MSDKELILNRNTNTITISEFFENHSLKKYNFAPSYQRRGDAWSLEKQSFLIDSIMKNYPIPPIFLHAKVNSENGKTVYDIIDGKQRLTSIVKFISNEIDLPENFGDDSYGSEEYNGLKFNEIDAKSELKSNFWKYKLPIEYVDTEDVIVVNNIFDRLNRNGEPLNNQELRHAKYNKTKLLETIQELSNIPFWKTRAQQYLDITRMEDDEFVSELVFAILENELFDSKPETLDKLYAKWDAKLASNPNLIEDLRDKFNVYTNYMQSLDLAYESLKIEGVSHLYGLWSFSMACANSEVPLSEIKSKVNEFFIELREKNFNEDSIKEYKNSMSYNTKSKGQRTRRLKALLQFCNINN</sequence>
<accession>A0ABS4RQM8</accession>
<dbReference type="Proteomes" id="UP000810207">
    <property type="component" value="Unassembled WGS sequence"/>
</dbReference>
<gene>
    <name evidence="2" type="ORF">J2Z28_001804</name>
</gene>
<keyword evidence="3" id="KW-1185">Reference proteome</keyword>
<proteinExistence type="predicted"/>
<reference evidence="2 3" key="1">
    <citation type="submission" date="2021-03" db="EMBL/GenBank/DDBJ databases">
        <title>Genomic Encyclopedia of Type Strains, Phase IV (KMG-IV): sequencing the most valuable type-strain genomes for metagenomic binning, comparative biology and taxonomic classification.</title>
        <authorList>
            <person name="Goeker M."/>
        </authorList>
    </citation>
    <scope>NUCLEOTIDE SEQUENCE [LARGE SCALE GENOMIC DNA]</scope>
    <source>
        <strain evidence="2 3">DSM 21292</strain>
    </source>
</reference>
<dbReference type="PANTHER" id="PTHR39639:SF1">
    <property type="entry name" value="DUF262 DOMAIN-CONTAINING PROTEIN"/>
    <property type="match status" value="1"/>
</dbReference>
<feature type="domain" description="GmrSD restriction endonucleases N-terminal" evidence="1">
    <location>
        <begin position="18"/>
        <end position="174"/>
    </location>
</feature>
<dbReference type="InterPro" id="IPR004919">
    <property type="entry name" value="GmrSD_N"/>
</dbReference>
<evidence type="ECO:0000313" key="2">
    <source>
        <dbReference type="EMBL" id="MBP2245188.1"/>
    </source>
</evidence>
<dbReference type="Pfam" id="PF03235">
    <property type="entry name" value="GmrSD_N"/>
    <property type="match status" value="1"/>
</dbReference>
<comment type="caution">
    <text evidence="2">The sequence shown here is derived from an EMBL/GenBank/DDBJ whole genome shotgun (WGS) entry which is preliminary data.</text>
</comment>
<name>A0ABS4RQM8_PAEXY</name>